<reference evidence="1" key="1">
    <citation type="journal article" date="2020" name="Stud. Mycol.">
        <title>101 Dothideomycetes genomes: a test case for predicting lifestyles and emergence of pathogens.</title>
        <authorList>
            <person name="Haridas S."/>
            <person name="Albert R."/>
            <person name="Binder M."/>
            <person name="Bloem J."/>
            <person name="Labutti K."/>
            <person name="Salamov A."/>
            <person name="Andreopoulos B."/>
            <person name="Baker S."/>
            <person name="Barry K."/>
            <person name="Bills G."/>
            <person name="Bluhm B."/>
            <person name="Cannon C."/>
            <person name="Castanera R."/>
            <person name="Culley D."/>
            <person name="Daum C."/>
            <person name="Ezra D."/>
            <person name="Gonzalez J."/>
            <person name="Henrissat B."/>
            <person name="Kuo A."/>
            <person name="Liang C."/>
            <person name="Lipzen A."/>
            <person name="Lutzoni F."/>
            <person name="Magnuson J."/>
            <person name="Mondo S."/>
            <person name="Nolan M."/>
            <person name="Ohm R."/>
            <person name="Pangilinan J."/>
            <person name="Park H.-J."/>
            <person name="Ramirez L."/>
            <person name="Alfaro M."/>
            <person name="Sun H."/>
            <person name="Tritt A."/>
            <person name="Yoshinaga Y."/>
            <person name="Zwiers L.-H."/>
            <person name="Turgeon B."/>
            <person name="Goodwin S."/>
            <person name="Spatafora J."/>
            <person name="Crous P."/>
            <person name="Grigoriev I."/>
        </authorList>
    </citation>
    <scope>NUCLEOTIDE SEQUENCE</scope>
    <source>
        <strain evidence="1">ATCC 200398</strain>
    </source>
</reference>
<dbReference type="Proteomes" id="UP000799755">
    <property type="component" value="Unassembled WGS sequence"/>
</dbReference>
<evidence type="ECO:0000313" key="1">
    <source>
        <dbReference type="EMBL" id="KAF2476647.1"/>
    </source>
</evidence>
<gene>
    <name evidence="1" type="ORF">BDR25DRAFT_349723</name>
</gene>
<accession>A0ACB6RE87</accession>
<sequence>MVVRKVEEVRRVAEVYRIWVRRVIVHHISWRILGVGSQIFLLENYMSSRIAAHEDKHGTDNRTPDFLHAKIDEKRLGYSRNINQDRYLREANVSQEHVTVCASKSTVLHAPINTSFESLLAHAVVAGVHCSNALFCVSNLVTRDTLAFVVRLCNFHCQKYMAALTAIFLVNVHDFPSYEAPDMATRNSAGLLGAANNSATSTPSPDSPQDGTNLADANTSPLKRQPSRAANSHSANWTSSSNSRQALNDLVNAAFEEELPARFRASMVSGHELSFVRTRARWIEPLKRLLETETAPLAKSRTSNGPYYGLYKENRNGHVFSTNLPSSPQNRPIVQYYTLLEALANHVDPDLEAQAPANVAEFLAHDAMFVNFGEREPESPSPVIAEYN</sequence>
<evidence type="ECO:0000313" key="2">
    <source>
        <dbReference type="Proteomes" id="UP000799755"/>
    </source>
</evidence>
<name>A0ACB6RE87_9PLEO</name>
<keyword evidence="2" id="KW-1185">Reference proteome</keyword>
<organism evidence="1 2">
    <name type="scientific">Lindgomyces ingoldianus</name>
    <dbReference type="NCBI Taxonomy" id="673940"/>
    <lineage>
        <taxon>Eukaryota</taxon>
        <taxon>Fungi</taxon>
        <taxon>Dikarya</taxon>
        <taxon>Ascomycota</taxon>
        <taxon>Pezizomycotina</taxon>
        <taxon>Dothideomycetes</taxon>
        <taxon>Pleosporomycetidae</taxon>
        <taxon>Pleosporales</taxon>
        <taxon>Lindgomycetaceae</taxon>
        <taxon>Lindgomyces</taxon>
    </lineage>
</organism>
<dbReference type="EMBL" id="MU003494">
    <property type="protein sequence ID" value="KAF2476647.1"/>
    <property type="molecule type" value="Genomic_DNA"/>
</dbReference>
<protein>
    <submittedName>
        <fullName evidence="1">Uncharacterized protein</fullName>
    </submittedName>
</protein>
<proteinExistence type="predicted"/>
<comment type="caution">
    <text evidence="1">The sequence shown here is derived from an EMBL/GenBank/DDBJ whole genome shotgun (WGS) entry which is preliminary data.</text>
</comment>